<evidence type="ECO:0000256" key="1">
    <source>
        <dbReference type="SAM" id="SignalP"/>
    </source>
</evidence>
<reference evidence="2 3" key="1">
    <citation type="submission" date="2016-09" db="EMBL/GenBank/DDBJ databases">
        <authorList>
            <person name="Capua I."/>
            <person name="De Benedictis P."/>
            <person name="Joannis T."/>
            <person name="Lombin L.H."/>
            <person name="Cattoli G."/>
        </authorList>
    </citation>
    <scope>NUCLEOTIDE SEQUENCE [LARGE SCALE GENOMIC DNA]</scope>
    <source>
        <strain evidence="2 3">GB001</strain>
    </source>
</reference>
<proteinExistence type="predicted"/>
<feature type="signal peptide" evidence="1">
    <location>
        <begin position="1"/>
        <end position="49"/>
    </location>
</feature>
<name>A0A1C6Z1R9_HAFAL</name>
<dbReference type="Proteomes" id="UP000094844">
    <property type="component" value="Unassembled WGS sequence"/>
</dbReference>
<dbReference type="EMBL" id="FMIQ01000048">
    <property type="protein sequence ID" value="SCM53072.1"/>
    <property type="molecule type" value="Genomic_DNA"/>
</dbReference>
<sequence>MNGFYERNSIRHDNVSEDDIAQHINKDTGMKKLSMLIVISVLMSAPALAQVDATTVQTATQTAQKAYEAVTGNDARDVDWSTFEVIPGMKDPVKPGHKLRVLQWEGFNPGYHTYDRVRVLVNEGGSTVGAEVLYMGR</sequence>
<dbReference type="AlphaFoldDB" id="A0A1C6Z1R9"/>
<organism evidence="2 3">
    <name type="scientific">Hafnia alvei</name>
    <dbReference type="NCBI Taxonomy" id="569"/>
    <lineage>
        <taxon>Bacteria</taxon>
        <taxon>Pseudomonadati</taxon>
        <taxon>Pseudomonadota</taxon>
        <taxon>Gammaproteobacteria</taxon>
        <taxon>Enterobacterales</taxon>
        <taxon>Hafniaceae</taxon>
        <taxon>Hafnia</taxon>
    </lineage>
</organism>
<evidence type="ECO:0000313" key="3">
    <source>
        <dbReference type="Proteomes" id="UP000094844"/>
    </source>
</evidence>
<dbReference type="RefSeq" id="WP_072309039.1">
    <property type="nucleotide sequence ID" value="NZ_WKFE01000044.1"/>
</dbReference>
<accession>A0A1C6Z1R9</accession>
<evidence type="ECO:0000313" key="2">
    <source>
        <dbReference type="EMBL" id="SCM53072.1"/>
    </source>
</evidence>
<feature type="chain" id="PRO_5008751798" evidence="1">
    <location>
        <begin position="50"/>
        <end position="137"/>
    </location>
</feature>
<gene>
    <name evidence="2" type="ORF">BN1044_02560</name>
</gene>
<keyword evidence="1" id="KW-0732">Signal</keyword>
<protein>
    <submittedName>
        <fullName evidence="2">Uncharacterized protein</fullName>
    </submittedName>
</protein>